<evidence type="ECO:0000256" key="1">
    <source>
        <dbReference type="ARBA" id="ARBA00006422"/>
    </source>
</evidence>
<organism evidence="13 14">
    <name type="scientific">Actinoallomurus oryzae</name>
    <dbReference type="NCBI Taxonomy" id="502180"/>
    <lineage>
        <taxon>Bacteria</taxon>
        <taxon>Bacillati</taxon>
        <taxon>Actinomycetota</taxon>
        <taxon>Actinomycetes</taxon>
        <taxon>Streptosporangiales</taxon>
        <taxon>Thermomonosporaceae</taxon>
        <taxon>Actinoallomurus</taxon>
    </lineage>
</organism>
<evidence type="ECO:0000256" key="8">
    <source>
        <dbReference type="ARBA" id="ARBA00023004"/>
    </source>
</evidence>
<comment type="similarity">
    <text evidence="1">Belongs to the PyrK family.</text>
</comment>
<dbReference type="PROSITE" id="PS51384">
    <property type="entry name" value="FAD_FR"/>
    <property type="match status" value="1"/>
</dbReference>
<dbReference type="InterPro" id="IPR039261">
    <property type="entry name" value="FNR_nucleotide-bd"/>
</dbReference>
<keyword evidence="2" id="KW-0813">Transport</keyword>
<evidence type="ECO:0000256" key="4">
    <source>
        <dbReference type="ARBA" id="ARBA00022714"/>
    </source>
</evidence>
<evidence type="ECO:0000313" key="13">
    <source>
        <dbReference type="EMBL" id="GAA4493675.1"/>
    </source>
</evidence>
<keyword evidence="3" id="KW-0285">Flavoprotein</keyword>
<sequence>MSTVTPPVGRAATSGMASGGALTVLPDNRRPRPVSVDAPVVANRHLTDRYWRLTVEAPQVATTFLPGQFVMLTVTRDVREGPVLPRPMAVYDADPGTGRVDVVYSVVGAGTRALTTFTTGEHIGLVGPLGRGFDQPAGDLLLLGRGIGTCSLTSLTLRPAAGTTLTAVASGRHPGAVIGPELYAARGVRCLPVNDTDGSSDPGRLGLRLRALLDGAPPALIAACGSARLEALAQRLAGIWGAEVQVALEAHMACGLGYCHGCSTGDRTASSEAPLVCRDGPVFGLPPA</sequence>
<dbReference type="InterPro" id="IPR012165">
    <property type="entry name" value="Cyt_c3_hydrogenase_gsu"/>
</dbReference>
<feature type="domain" description="FAD-binding FR-type" evidence="12">
    <location>
        <begin position="33"/>
        <end position="135"/>
    </location>
</feature>
<dbReference type="InterPro" id="IPR037117">
    <property type="entry name" value="Dihydroorotate_DH_ele_sf"/>
</dbReference>
<evidence type="ECO:0000256" key="2">
    <source>
        <dbReference type="ARBA" id="ARBA00022448"/>
    </source>
</evidence>
<evidence type="ECO:0000256" key="5">
    <source>
        <dbReference type="ARBA" id="ARBA00022723"/>
    </source>
</evidence>
<comment type="caution">
    <text evidence="13">The sequence shown here is derived from an EMBL/GenBank/DDBJ whole genome shotgun (WGS) entry which is preliminary data.</text>
</comment>
<dbReference type="PANTHER" id="PTHR43513:SF3">
    <property type="entry name" value="DIHYDROOROTATE DEHYDROGENASE B (NAD(+)), ELECTRON TRANSFER SUBUNIT-RELATED"/>
    <property type="match status" value="1"/>
</dbReference>
<keyword evidence="6" id="KW-0274">FAD</keyword>
<dbReference type="Proteomes" id="UP001500503">
    <property type="component" value="Unassembled WGS sequence"/>
</dbReference>
<keyword evidence="7" id="KW-0249">Electron transport</keyword>
<comment type="cofactor">
    <cofactor evidence="10">
        <name>[2Fe-2S] cluster</name>
        <dbReference type="ChEBI" id="CHEBI:190135"/>
    </cofactor>
</comment>
<gene>
    <name evidence="13" type="ORF">GCM10023191_031470</name>
</gene>
<name>A0ABP8PZ17_9ACTN</name>
<dbReference type="EMBL" id="BAABHF010000019">
    <property type="protein sequence ID" value="GAA4493675.1"/>
    <property type="molecule type" value="Genomic_DNA"/>
</dbReference>
<dbReference type="InterPro" id="IPR017938">
    <property type="entry name" value="Riboflavin_synthase-like_b-brl"/>
</dbReference>
<dbReference type="RefSeq" id="WP_345463823.1">
    <property type="nucleotide sequence ID" value="NZ_BAABHF010000019.1"/>
</dbReference>
<feature type="region of interest" description="Disordered" evidence="11">
    <location>
        <begin position="1"/>
        <end position="32"/>
    </location>
</feature>
<evidence type="ECO:0000256" key="3">
    <source>
        <dbReference type="ARBA" id="ARBA00022630"/>
    </source>
</evidence>
<evidence type="ECO:0000256" key="10">
    <source>
        <dbReference type="ARBA" id="ARBA00034078"/>
    </source>
</evidence>
<dbReference type="SUPFAM" id="SSF63380">
    <property type="entry name" value="Riboflavin synthase domain-like"/>
    <property type="match status" value="1"/>
</dbReference>
<dbReference type="InterPro" id="IPR017927">
    <property type="entry name" value="FAD-bd_FR_type"/>
</dbReference>
<evidence type="ECO:0000256" key="9">
    <source>
        <dbReference type="ARBA" id="ARBA00023014"/>
    </source>
</evidence>
<evidence type="ECO:0000256" key="6">
    <source>
        <dbReference type="ARBA" id="ARBA00022827"/>
    </source>
</evidence>
<dbReference type="InterPro" id="IPR019480">
    <property type="entry name" value="Dihydroorotate_DH_Fe-S-bd"/>
</dbReference>
<keyword evidence="8" id="KW-0408">Iron</keyword>
<proteinExistence type="inferred from homology"/>
<dbReference type="PIRSF" id="PIRSF006816">
    <property type="entry name" value="Cyc3_hyd_g"/>
    <property type="match status" value="1"/>
</dbReference>
<dbReference type="Gene3D" id="2.10.240.10">
    <property type="entry name" value="Dihydroorotate dehydrogenase, electron transfer subunit"/>
    <property type="match status" value="1"/>
</dbReference>
<reference evidence="14" key="1">
    <citation type="journal article" date="2019" name="Int. J. Syst. Evol. Microbiol.">
        <title>The Global Catalogue of Microorganisms (GCM) 10K type strain sequencing project: providing services to taxonomists for standard genome sequencing and annotation.</title>
        <authorList>
            <consortium name="The Broad Institute Genomics Platform"/>
            <consortium name="The Broad Institute Genome Sequencing Center for Infectious Disease"/>
            <person name="Wu L."/>
            <person name="Ma J."/>
        </authorList>
    </citation>
    <scope>NUCLEOTIDE SEQUENCE [LARGE SCALE GENOMIC DNA]</scope>
    <source>
        <strain evidence="14">JCM 17933</strain>
    </source>
</reference>
<keyword evidence="9" id="KW-0411">Iron-sulfur</keyword>
<keyword evidence="14" id="KW-1185">Reference proteome</keyword>
<dbReference type="SUPFAM" id="SSF52343">
    <property type="entry name" value="Ferredoxin reductase-like, C-terminal NADP-linked domain"/>
    <property type="match status" value="1"/>
</dbReference>
<dbReference type="Gene3D" id="2.40.30.10">
    <property type="entry name" value="Translation factors"/>
    <property type="match status" value="1"/>
</dbReference>
<evidence type="ECO:0000313" key="14">
    <source>
        <dbReference type="Proteomes" id="UP001500503"/>
    </source>
</evidence>
<evidence type="ECO:0000259" key="12">
    <source>
        <dbReference type="PROSITE" id="PS51384"/>
    </source>
</evidence>
<dbReference type="PANTHER" id="PTHR43513">
    <property type="entry name" value="DIHYDROOROTATE DEHYDROGENASE B (NAD(+)), ELECTRON TRANSFER SUBUNIT"/>
    <property type="match status" value="1"/>
</dbReference>
<keyword evidence="5" id="KW-0479">Metal-binding</keyword>
<evidence type="ECO:0000256" key="11">
    <source>
        <dbReference type="SAM" id="MobiDB-lite"/>
    </source>
</evidence>
<protein>
    <submittedName>
        <fullName evidence="13">Dihydroorotate dehydrogenase electron transfer subunit</fullName>
    </submittedName>
</protein>
<dbReference type="Pfam" id="PF10418">
    <property type="entry name" value="DHODB_Fe-S_bind"/>
    <property type="match status" value="1"/>
</dbReference>
<evidence type="ECO:0000256" key="7">
    <source>
        <dbReference type="ARBA" id="ARBA00022982"/>
    </source>
</evidence>
<keyword evidence="4" id="KW-0001">2Fe-2S</keyword>
<accession>A0ABP8PZ17</accession>
<dbReference type="InterPro" id="IPR050353">
    <property type="entry name" value="PyrK_electron_transfer"/>
</dbReference>